<evidence type="ECO:0000313" key="1">
    <source>
        <dbReference type="EMBL" id="BAE22912.1"/>
    </source>
</evidence>
<sequence>TESGWVSLLTCAFSVHRHTAFNFDGAHPVFCNSPGKLFKLYQSHGYRGRVKPKSRGLGVGNNTALLLPIQIVRFRIAKIVASCSPSRDWGVAAEARGTFCTHAPSVSPVTCCSVALPWDDVRRMDCSGTRTGFGPDSSVIADWAGLARVGQLHISTLGLQHFGAPGQGQLAWEIRTWGVALGGAGLVQL</sequence>
<reference evidence="1" key="5">
    <citation type="journal article" date="2002" name="Nature">
        <title>Analysis of the mouse transcriptome based on functional annotation of 60,770 full-length cDNAs.</title>
        <authorList>
            <consortium name="The FANTOM Consortium and the RIKEN Genome Exploration Research Group Phase I and II Team"/>
        </authorList>
    </citation>
    <scope>NUCLEOTIDE SEQUENCE</scope>
    <source>
        <strain evidence="1">C57BL/6J</strain>
        <tissue evidence="1">Eyeball</tissue>
    </source>
</reference>
<reference evidence="1" key="4">
    <citation type="journal article" date="2001" name="Nature">
        <title>Functional annotation of a full-length mouse cDNA collection.</title>
        <authorList>
            <consortium name="The RIKEN Genome Exploration Research Group Phase II Team and the FANTOM Consortium"/>
        </authorList>
    </citation>
    <scope>NUCLEOTIDE SEQUENCE</scope>
    <source>
        <strain evidence="1">C57BL/6J</strain>
        <tissue evidence="1">Eyeball</tissue>
    </source>
</reference>
<reference evidence="1" key="2">
    <citation type="journal article" date="2000" name="Genome Res.">
        <title>Normalization and subtraction of cap-trapper-selected cDNAs to prepare full-length cDNA libraries for rapid discovery of new genes.</title>
        <authorList>
            <person name="Carninci P."/>
            <person name="Shibata Y."/>
            <person name="Hayatsu N."/>
            <person name="Sugahara Y."/>
            <person name="Shibata K."/>
            <person name="Itoh M."/>
            <person name="Konno H."/>
            <person name="Okazaki Y."/>
            <person name="Muramatsu M."/>
            <person name="Hayashizaki Y."/>
        </authorList>
    </citation>
    <scope>NUCLEOTIDE SEQUENCE</scope>
    <source>
        <strain evidence="1">C57BL/6J</strain>
        <tissue evidence="1">Eyeball</tissue>
    </source>
</reference>
<reference evidence="1" key="1">
    <citation type="journal article" date="1999" name="Methods Enzymol.">
        <title>High-efficiency full-length cDNA cloning.</title>
        <authorList>
            <person name="Carninci P."/>
            <person name="Hayashizaki Y."/>
        </authorList>
    </citation>
    <scope>NUCLEOTIDE SEQUENCE</scope>
    <source>
        <strain evidence="1">C57BL/6J</strain>
        <tissue evidence="1">Eyeball</tissue>
    </source>
</reference>
<reference evidence="1" key="3">
    <citation type="journal article" date="2000" name="Genome Res.">
        <title>RIKEN integrated sequence analysis (RISA) system--384-format sequencing pipeline with 384 multicapillary sequencer.</title>
        <authorList>
            <person name="Shibata K."/>
            <person name="Itoh M."/>
            <person name="Aizawa K."/>
            <person name="Nagaoka S."/>
            <person name="Sasaki N."/>
            <person name="Carninci P."/>
            <person name="Konno H."/>
            <person name="Akiyama J."/>
            <person name="Nishi K."/>
            <person name="Kitsunai T."/>
            <person name="Tashiro H."/>
            <person name="Itoh M."/>
            <person name="Sumi N."/>
            <person name="Ishii Y."/>
            <person name="Nakamura S."/>
            <person name="Hazama M."/>
            <person name="Nishine T."/>
            <person name="Harada A."/>
            <person name="Yamamoto R."/>
            <person name="Matsumoto H."/>
            <person name="Sakaguchi S."/>
            <person name="Ikegami T."/>
            <person name="Kashiwagi K."/>
            <person name="Fujiwake S."/>
            <person name="Inoue K."/>
            <person name="Togawa Y."/>
            <person name="Izawa M."/>
            <person name="Ohara E."/>
            <person name="Watahiki M."/>
            <person name="Yoneda Y."/>
            <person name="Ishikawa T."/>
            <person name="Ozawa K."/>
            <person name="Tanaka T."/>
            <person name="Matsuura S."/>
            <person name="Kawai J."/>
            <person name="Okazaki Y."/>
            <person name="Muramatsu M."/>
            <person name="Inoue Y."/>
            <person name="Kira A."/>
            <person name="Hayashizaki Y."/>
        </authorList>
    </citation>
    <scope>NUCLEOTIDE SEQUENCE</scope>
    <source>
        <strain evidence="1">C57BL/6J</strain>
        <tissue evidence="1">Eyeball</tissue>
    </source>
</reference>
<proteinExistence type="evidence at transcript level"/>
<organism evidence="1">
    <name type="scientific">Mus musculus</name>
    <name type="common">Mouse</name>
    <dbReference type="NCBI Taxonomy" id="10090"/>
    <lineage>
        <taxon>Eukaryota</taxon>
        <taxon>Metazoa</taxon>
        <taxon>Chordata</taxon>
        <taxon>Craniata</taxon>
        <taxon>Vertebrata</taxon>
        <taxon>Euteleostomi</taxon>
        <taxon>Mammalia</taxon>
        <taxon>Eutheria</taxon>
        <taxon>Euarchontoglires</taxon>
        <taxon>Glires</taxon>
        <taxon>Rodentia</taxon>
        <taxon>Myomorpha</taxon>
        <taxon>Muroidea</taxon>
        <taxon>Muridae</taxon>
        <taxon>Murinae</taxon>
        <taxon>Mus</taxon>
        <taxon>Mus</taxon>
    </lineage>
</organism>
<reference evidence="1" key="8">
    <citation type="journal article" date="2005" name="Science">
        <title>Antisense Transcription in the Mammalian Transcriptome.</title>
        <authorList>
            <consortium name="RIKEN Genome Exploration Research Group and Genome Science Group (Genome Network Project Core Group) and the FANTOM Consortium"/>
        </authorList>
    </citation>
    <scope>NUCLEOTIDE SEQUENCE</scope>
    <source>
        <strain evidence="1">C57BL/6J</strain>
        <tissue evidence="1">Eyeball</tissue>
    </source>
</reference>
<reference evidence="1" key="7">
    <citation type="journal article" date="2005" name="Science">
        <title>The Transcriptional Landscape of the Mammalian Genome.</title>
        <authorList>
            <consortium name="The FANTOM Consortium"/>
            <consortium name="Riken Genome Exploration Research Group and Genome Science Group (Genome Network Project Core Group)"/>
        </authorList>
    </citation>
    <scope>NUCLEOTIDE SEQUENCE</scope>
    <source>
        <strain evidence="1">C57BL/6J</strain>
        <tissue evidence="1">Eyeball</tissue>
    </source>
</reference>
<dbReference type="EMBL" id="AK136282">
    <property type="protein sequence ID" value="BAE22912.1"/>
    <property type="molecule type" value="mRNA"/>
</dbReference>
<reference evidence="1" key="6">
    <citation type="submission" date="2004-03" db="EMBL/GenBank/DDBJ databases">
        <authorList>
            <person name="Arakawa T."/>
            <person name="Carninci P."/>
            <person name="Fukuda S."/>
            <person name="Hashizume W."/>
            <person name="Hayashida K."/>
            <person name="Hori F."/>
            <person name="Iida J."/>
            <person name="Imamura K."/>
            <person name="Imotani K."/>
            <person name="Itoh M."/>
            <person name="Kanagawa S."/>
            <person name="Kawai J."/>
            <person name="Kojima M."/>
            <person name="Konno H."/>
            <person name="Murata M."/>
            <person name="Nakamura M."/>
            <person name="Ninomiya N."/>
            <person name="Nishiyori H."/>
            <person name="Nomura K."/>
            <person name="Ohno M."/>
            <person name="Sakazume N."/>
            <person name="Sano H."/>
            <person name="Sasaki D."/>
            <person name="Shibata K."/>
            <person name="Shiraki T."/>
            <person name="Tagami M."/>
            <person name="Tagami Y."/>
            <person name="Waki K."/>
            <person name="Watahiki A."/>
            <person name="Muramatsu M."/>
            <person name="Hayashizaki Y."/>
        </authorList>
    </citation>
    <scope>NUCLEOTIDE SEQUENCE</scope>
    <source>
        <strain evidence="1">C57BL/6J</strain>
        <tissue evidence="1">Eyeball</tissue>
    </source>
</reference>
<name>Q3UWK2_MOUSE</name>
<protein>
    <submittedName>
        <fullName evidence="1">Uncharacterized protein</fullName>
    </submittedName>
</protein>
<accession>Q3UWK2</accession>
<dbReference type="AlphaFoldDB" id="Q3UWK2"/>
<feature type="non-terminal residue" evidence="1">
    <location>
        <position position="1"/>
    </location>
</feature>